<evidence type="ECO:0000313" key="1">
    <source>
        <dbReference type="EMBL" id="CDN40735.1"/>
    </source>
</evidence>
<organism evidence="1 2">
    <name type="scientific">Mycoplasma amphoriforme A39</name>
    <dbReference type="NCBI Taxonomy" id="572419"/>
    <lineage>
        <taxon>Bacteria</taxon>
        <taxon>Bacillati</taxon>
        <taxon>Mycoplasmatota</taxon>
        <taxon>Mollicutes</taxon>
        <taxon>Mycoplasmataceae</taxon>
        <taxon>Mycoplasma</taxon>
    </lineage>
</organism>
<evidence type="ECO:0008006" key="3">
    <source>
        <dbReference type="Google" id="ProtNLM"/>
    </source>
</evidence>
<reference evidence="1 2" key="1">
    <citation type="journal article" date="2015" name="Clin. Infect. Dis.">
        <title>Genomic Investigations unmask Mycoplasma amphoriforme, a new respiratory pathogen.</title>
        <authorList>
            <person name="Gillespie S.H."/>
            <person name="Ling C.L."/>
            <person name="Oravcova K."/>
            <person name="Pinheiro M."/>
            <person name="Wells L."/>
            <person name="Bryant J.M."/>
            <person name="McHugh T.D."/>
            <person name="Bebear C."/>
            <person name="Webster D."/>
            <person name="Harris S.R."/>
            <person name="Seth-Smith H.M."/>
            <person name="Thomson N.R."/>
        </authorList>
    </citation>
    <scope>NUCLEOTIDE SEQUENCE [LARGE SCALE GENOMIC DNA]</scope>
    <source>
        <strain evidence="1 2">A39</strain>
    </source>
</reference>
<protein>
    <recommendedName>
        <fullName evidence="3">Lipoprotein-associated type-17 domain-containing protein</fullName>
    </recommendedName>
</protein>
<dbReference type="RefSeq" id="WP_343251365.1">
    <property type="nucleotide sequence ID" value="NZ_HG937516.1"/>
</dbReference>
<sequence length="413" mass="47465">MLPSKLLQRYDALKEKATITIANINLLLDQQNNIQSLPEQLESSNEATGFVISHDDLDGTIDLKIVVAQKANNPNKFYAQDGKLNKYELAGKTVRLTGFENEKNLVKKQYAQWQTKSTLSIPNQHPVALWDPYFNLNNLSRQVNQENVIEKINGYLPGTADQKLHLLDTSLKELGYKTKITNVQIDHATNNSSKSSELRFNLSILNNQDQIVKDDFSFDQNWTGLSLKLTNFAKGQDSFLNIPIKHNFVEVISRENNNLQGWHRLDISFENLTTKQEVTWYLQAVVRKNKVVDLLKNIKNTFKAQRQDNARINSHVYAISLNPEHNSITRYETHKLYDYQTNSGSNLIAGGHENGNIIYNRQKIIDNRWNGMRKHGQFYRVQGFDGFERELKHLLSLSTFTDNNNDANNPFLA</sequence>
<accession>A0A292IJ74</accession>
<dbReference type="Proteomes" id="UP000261764">
    <property type="component" value="Chromosome I"/>
</dbReference>
<evidence type="ECO:0000313" key="2">
    <source>
        <dbReference type="Proteomes" id="UP000261764"/>
    </source>
</evidence>
<dbReference type="AlphaFoldDB" id="A0A292IJ74"/>
<name>A0A292IJ74_9MOLU</name>
<gene>
    <name evidence="1" type="ORF">MAMA39_06180</name>
</gene>
<proteinExistence type="predicted"/>
<dbReference type="KEGG" id="mamp:MAMA39_06180"/>
<keyword evidence="2" id="KW-1185">Reference proteome</keyword>
<dbReference type="EMBL" id="HG937516">
    <property type="protein sequence ID" value="CDN40735.1"/>
    <property type="molecule type" value="Genomic_DNA"/>
</dbReference>